<protein>
    <submittedName>
        <fullName evidence="3">RNA polymerase subunit sigma</fullName>
    </submittedName>
</protein>
<comment type="caution">
    <text evidence="3">The sequence shown here is derived from an EMBL/GenBank/DDBJ whole genome shotgun (WGS) entry which is preliminary data.</text>
</comment>
<keyword evidence="4" id="KW-1185">Reference proteome</keyword>
<sequence>MDELTRLLAAIDTGQEHATDDLLPLVYAELRKLAAARLALEPAGQTLQPTALVHEAYLRLMHGHSTDEQSSTSDSSTINDSEDRVDDDRYGNPQRGPQWKSRAQFFAAAAITIRRILIDHARRKKSLKHGGEFVRHHIDDFPPCFVKPQEDLLALDEALNKLAETKPQGAELVQLLYFGGLTLAEAAETIGISVRTASRLWAYSRAWLRRELADNTTSVTE</sequence>
<feature type="domain" description="RNA polymerase sigma-70 ECF-like HTH" evidence="2">
    <location>
        <begin position="94"/>
        <end position="213"/>
    </location>
</feature>
<dbReference type="InterPro" id="IPR036388">
    <property type="entry name" value="WH-like_DNA-bd_sf"/>
</dbReference>
<evidence type="ECO:0000313" key="3">
    <source>
        <dbReference type="EMBL" id="ODA28892.1"/>
    </source>
</evidence>
<organism evidence="3 4">
    <name type="scientific">Planctopirus hydrillae</name>
    <dbReference type="NCBI Taxonomy" id="1841610"/>
    <lineage>
        <taxon>Bacteria</taxon>
        <taxon>Pseudomonadati</taxon>
        <taxon>Planctomycetota</taxon>
        <taxon>Planctomycetia</taxon>
        <taxon>Planctomycetales</taxon>
        <taxon>Planctomycetaceae</taxon>
        <taxon>Planctopirus</taxon>
    </lineage>
</organism>
<dbReference type="RefSeq" id="WP_068850607.1">
    <property type="nucleotide sequence ID" value="NZ_LYDR01000150.1"/>
</dbReference>
<dbReference type="OrthoDB" id="278371at2"/>
<dbReference type="SUPFAM" id="SSF88659">
    <property type="entry name" value="Sigma3 and sigma4 domains of RNA polymerase sigma factors"/>
    <property type="match status" value="1"/>
</dbReference>
<feature type="compositionally biased region" description="Low complexity" evidence="1">
    <location>
        <begin position="68"/>
        <end position="79"/>
    </location>
</feature>
<dbReference type="EMBL" id="LYDR01000150">
    <property type="protein sequence ID" value="ODA28892.1"/>
    <property type="molecule type" value="Genomic_DNA"/>
</dbReference>
<dbReference type="AlphaFoldDB" id="A0A1C3E6M2"/>
<dbReference type="Gene3D" id="1.10.10.10">
    <property type="entry name" value="Winged helix-like DNA-binding domain superfamily/Winged helix DNA-binding domain"/>
    <property type="match status" value="1"/>
</dbReference>
<dbReference type="InterPro" id="IPR014284">
    <property type="entry name" value="RNA_pol_sigma-70_dom"/>
</dbReference>
<feature type="domain" description="RNA polymerase sigma-70 ECF-like HTH" evidence="2">
    <location>
        <begin position="1"/>
        <end position="70"/>
    </location>
</feature>
<dbReference type="STRING" id="1841610.A6X21_10340"/>
<evidence type="ECO:0000259" key="2">
    <source>
        <dbReference type="Pfam" id="PF07638"/>
    </source>
</evidence>
<gene>
    <name evidence="3" type="ORF">A6X21_10340</name>
</gene>
<evidence type="ECO:0000256" key="1">
    <source>
        <dbReference type="SAM" id="MobiDB-lite"/>
    </source>
</evidence>
<accession>A0A1C3E6M2</accession>
<dbReference type="InterPro" id="IPR013324">
    <property type="entry name" value="RNA_pol_sigma_r3/r4-like"/>
</dbReference>
<dbReference type="GO" id="GO:0003700">
    <property type="term" value="F:DNA-binding transcription factor activity"/>
    <property type="evidence" value="ECO:0007669"/>
    <property type="project" value="InterPro"/>
</dbReference>
<proteinExistence type="predicted"/>
<dbReference type="GO" id="GO:0006352">
    <property type="term" value="P:DNA-templated transcription initiation"/>
    <property type="evidence" value="ECO:0007669"/>
    <property type="project" value="InterPro"/>
</dbReference>
<reference evidence="3 4" key="1">
    <citation type="submission" date="2016-05" db="EMBL/GenBank/DDBJ databases">
        <title>Genomic and physiological characterization of Planctopirus sp. isolated from fresh water lake.</title>
        <authorList>
            <person name="Subhash Y."/>
            <person name="Ramana C."/>
        </authorList>
    </citation>
    <scope>NUCLEOTIDE SEQUENCE [LARGE SCALE GENOMIC DNA]</scope>
    <source>
        <strain evidence="3 4">JC280</strain>
    </source>
</reference>
<feature type="region of interest" description="Disordered" evidence="1">
    <location>
        <begin position="63"/>
        <end position="98"/>
    </location>
</feature>
<name>A0A1C3E6M2_9PLAN</name>
<dbReference type="InterPro" id="IPR053812">
    <property type="entry name" value="HTH_Sigma70_ECF-like"/>
</dbReference>
<dbReference type="Pfam" id="PF07638">
    <property type="entry name" value="Sigma70_ECF"/>
    <property type="match status" value="2"/>
</dbReference>
<dbReference type="Proteomes" id="UP000094828">
    <property type="component" value="Unassembled WGS sequence"/>
</dbReference>
<evidence type="ECO:0000313" key="4">
    <source>
        <dbReference type="Proteomes" id="UP000094828"/>
    </source>
</evidence>
<dbReference type="NCBIfam" id="TIGR02937">
    <property type="entry name" value="sigma70-ECF"/>
    <property type="match status" value="1"/>
</dbReference>